<evidence type="ECO:0000313" key="3">
    <source>
        <dbReference type="Proteomes" id="UP000017747"/>
    </source>
</evidence>
<dbReference type="Pfam" id="PF18899">
    <property type="entry name" value="DUF5655"/>
    <property type="match status" value="1"/>
</dbReference>
<protein>
    <recommendedName>
        <fullName evidence="1">DUF5655 domain-containing protein</fullName>
    </recommendedName>
</protein>
<keyword evidence="3" id="KW-1185">Reference proteome</keyword>
<feature type="domain" description="DUF5655" evidence="1">
    <location>
        <begin position="20"/>
        <end position="123"/>
    </location>
</feature>
<dbReference type="RefSeq" id="WP_023388275.1">
    <property type="nucleotide sequence ID" value="NZ_AXUN02000223.1"/>
</dbReference>
<dbReference type="OrthoDB" id="2167627at2"/>
<dbReference type="EMBL" id="AXUN02000223">
    <property type="protein sequence ID" value="ETA79205.1"/>
    <property type="molecule type" value="Genomic_DNA"/>
</dbReference>
<evidence type="ECO:0000313" key="2">
    <source>
        <dbReference type="EMBL" id="ETA79205.1"/>
    </source>
</evidence>
<dbReference type="AlphaFoldDB" id="V7HZ08"/>
<gene>
    <name evidence="2" type="ORF">T472_0218565</name>
</gene>
<proteinExistence type="predicted"/>
<dbReference type="Proteomes" id="UP000017747">
    <property type="component" value="Unassembled WGS sequence"/>
</dbReference>
<evidence type="ECO:0000259" key="1">
    <source>
        <dbReference type="Pfam" id="PF18899"/>
    </source>
</evidence>
<dbReference type="eggNOG" id="ENOG5033DPC">
    <property type="taxonomic scope" value="Bacteria"/>
</dbReference>
<comment type="caution">
    <text evidence="2">The sequence shown here is derived from an EMBL/GenBank/DDBJ whole genome shotgun (WGS) entry which is preliminary data.</text>
</comment>
<name>V7HZ08_9CLOT</name>
<dbReference type="STRING" id="994573.T472_0218565"/>
<sequence length="125" mass="14175">MDMLSADSLHRFFRADEGRVSLFCCIREAIGAFGDSNEQMGKSQISFGTRRKFAWVWMPVHTGKGRPEGCLVLTLSLRRKADSLRIAEAVEPYPGRWTTHIIISDARDIDDEVRGLIEEAYLLSK</sequence>
<accession>V7HZ08</accession>
<reference evidence="2 3" key="1">
    <citation type="journal article" date="2014" name="Genome Announc.">
        <title>Genome Sequence of Youngiibacter fragilis, the Type Strain of the Genus Youngiibacter.</title>
        <authorList>
            <person name="Wawrik C.B."/>
            <person name="Callaghan A.V."/>
            <person name="Stamps B.W."/>
            <person name="Wawrik B."/>
        </authorList>
    </citation>
    <scope>NUCLEOTIDE SEQUENCE [LARGE SCALE GENOMIC DNA]</scope>
    <source>
        <strain evidence="2 3">232.1</strain>
    </source>
</reference>
<organism evidence="2 3">
    <name type="scientific">Youngiibacter fragilis 232.1</name>
    <dbReference type="NCBI Taxonomy" id="994573"/>
    <lineage>
        <taxon>Bacteria</taxon>
        <taxon>Bacillati</taxon>
        <taxon>Bacillota</taxon>
        <taxon>Clostridia</taxon>
        <taxon>Eubacteriales</taxon>
        <taxon>Clostridiaceae</taxon>
        <taxon>Youngiibacter</taxon>
    </lineage>
</organism>
<dbReference type="InterPro" id="IPR043714">
    <property type="entry name" value="DUF5655"/>
</dbReference>